<reference evidence="1" key="1">
    <citation type="submission" date="2021-02" db="EMBL/GenBank/DDBJ databases">
        <authorList>
            <person name="Nowell W R."/>
        </authorList>
    </citation>
    <scope>NUCLEOTIDE SEQUENCE</scope>
</reference>
<accession>A0A821RRY6</accession>
<name>A0A821RRY6_9BILA</name>
<sequence>WKYLLPVVVIVVLQNVFTNDPAGGGQSAGGQ</sequence>
<feature type="non-terminal residue" evidence="1">
    <location>
        <position position="1"/>
    </location>
</feature>
<dbReference type="Proteomes" id="UP000663848">
    <property type="component" value="Unassembled WGS sequence"/>
</dbReference>
<evidence type="ECO:0000313" key="2">
    <source>
        <dbReference type="Proteomes" id="UP000663848"/>
    </source>
</evidence>
<dbReference type="AlphaFoldDB" id="A0A821RRY6"/>
<dbReference type="EMBL" id="CAJOBR010006522">
    <property type="protein sequence ID" value="CAF4845623.1"/>
    <property type="molecule type" value="Genomic_DNA"/>
</dbReference>
<proteinExistence type="predicted"/>
<evidence type="ECO:0000313" key="1">
    <source>
        <dbReference type="EMBL" id="CAF4845623.1"/>
    </source>
</evidence>
<protein>
    <submittedName>
        <fullName evidence="1">Uncharacterized protein</fullName>
    </submittedName>
</protein>
<organism evidence="1 2">
    <name type="scientific">Rotaria socialis</name>
    <dbReference type="NCBI Taxonomy" id="392032"/>
    <lineage>
        <taxon>Eukaryota</taxon>
        <taxon>Metazoa</taxon>
        <taxon>Spiralia</taxon>
        <taxon>Gnathifera</taxon>
        <taxon>Rotifera</taxon>
        <taxon>Eurotatoria</taxon>
        <taxon>Bdelloidea</taxon>
        <taxon>Philodinida</taxon>
        <taxon>Philodinidae</taxon>
        <taxon>Rotaria</taxon>
    </lineage>
</organism>
<gene>
    <name evidence="1" type="ORF">QYT958_LOCUS26773</name>
</gene>
<comment type="caution">
    <text evidence="1">The sequence shown here is derived from an EMBL/GenBank/DDBJ whole genome shotgun (WGS) entry which is preliminary data.</text>
</comment>